<organism evidence="5 6">
    <name type="scientific">Candidatus Sulfuritelmatomonas gaucii</name>
    <dbReference type="NCBI Taxonomy" id="2043161"/>
    <lineage>
        <taxon>Bacteria</taxon>
        <taxon>Pseudomonadati</taxon>
        <taxon>Acidobacteriota</taxon>
        <taxon>Terriglobia</taxon>
        <taxon>Terriglobales</taxon>
        <taxon>Acidobacteriaceae</taxon>
        <taxon>Candidatus Sulfuritelmatomonas</taxon>
    </lineage>
</organism>
<dbReference type="GO" id="GO:0071949">
    <property type="term" value="F:FAD binding"/>
    <property type="evidence" value="ECO:0007669"/>
    <property type="project" value="InterPro"/>
</dbReference>
<dbReference type="InterPro" id="IPR005107">
    <property type="entry name" value="CO_DH_flav_C"/>
</dbReference>
<sequence length="292" mass="31605">MRGNPAMHDLVAPGSLGAVLDLLAAEPGIWTPIAGGTELMVAFSAGRLNAPKLVSLWGISDLRTIQANSDTMAIGAAATFLDLRRDAVIATEFPLLARAASWIGSVANQSRATLGGNLVNGSPAADSSPALFAYDAEIEMISVRGTRRVPYSQFHTGYKRNVLAPDELLYAIHLPRRFARHRQYLRKVGTRRAMAIAKVALGATALLEKNTVQEIRISAASLAPYPTRLFDTEAALLGKAITRETVLAARSALLAEVKPIDDIRSTAEYRRRVAVNLLEEFLLELRRGELHA</sequence>
<keyword evidence="3" id="KW-0560">Oxidoreductase</keyword>
<dbReference type="PROSITE" id="PS51387">
    <property type="entry name" value="FAD_PCMH"/>
    <property type="match status" value="1"/>
</dbReference>
<reference evidence="6" key="1">
    <citation type="submission" date="2018-02" db="EMBL/GenBank/DDBJ databases">
        <authorList>
            <person name="Hausmann B."/>
        </authorList>
    </citation>
    <scope>NUCLEOTIDE SEQUENCE [LARGE SCALE GENOMIC DNA]</scope>
    <source>
        <strain evidence="6">Peat soil MAG SbA5</strain>
    </source>
</reference>
<evidence type="ECO:0000259" key="4">
    <source>
        <dbReference type="PROSITE" id="PS51387"/>
    </source>
</evidence>
<gene>
    <name evidence="5" type="ORF">SBA5_220005</name>
</gene>
<dbReference type="SUPFAM" id="SSF55447">
    <property type="entry name" value="CO dehydrogenase flavoprotein C-terminal domain-like"/>
    <property type="match status" value="1"/>
</dbReference>
<dbReference type="PANTHER" id="PTHR42659">
    <property type="entry name" value="XANTHINE DEHYDROGENASE SUBUNIT C-RELATED"/>
    <property type="match status" value="1"/>
</dbReference>
<name>A0A2N9L7B3_9BACT</name>
<dbReference type="OrthoDB" id="9789842at2"/>
<dbReference type="InterPro" id="IPR016166">
    <property type="entry name" value="FAD-bd_PCMH"/>
</dbReference>
<accession>A0A2N9L7B3</accession>
<dbReference type="Proteomes" id="UP000239735">
    <property type="component" value="Unassembled WGS sequence"/>
</dbReference>
<dbReference type="InterPro" id="IPR002346">
    <property type="entry name" value="Mopterin_DH_FAD-bd"/>
</dbReference>
<evidence type="ECO:0000256" key="2">
    <source>
        <dbReference type="ARBA" id="ARBA00022827"/>
    </source>
</evidence>
<proteinExistence type="predicted"/>
<keyword evidence="2" id="KW-0274">FAD</keyword>
<dbReference type="PANTHER" id="PTHR42659:SF2">
    <property type="entry name" value="XANTHINE DEHYDROGENASE SUBUNIT C-RELATED"/>
    <property type="match status" value="1"/>
</dbReference>
<dbReference type="Gene3D" id="3.30.465.10">
    <property type="match status" value="1"/>
</dbReference>
<dbReference type="InterPro" id="IPR036318">
    <property type="entry name" value="FAD-bd_PCMH-like_sf"/>
</dbReference>
<dbReference type="AlphaFoldDB" id="A0A2N9L7B3"/>
<dbReference type="InterPro" id="IPR036683">
    <property type="entry name" value="CO_DH_flav_C_dom_sf"/>
</dbReference>
<dbReference type="Pfam" id="PF00941">
    <property type="entry name" value="FAD_binding_5"/>
    <property type="match status" value="1"/>
</dbReference>
<keyword evidence="1" id="KW-0285">Flavoprotein</keyword>
<dbReference type="GO" id="GO:0016491">
    <property type="term" value="F:oxidoreductase activity"/>
    <property type="evidence" value="ECO:0007669"/>
    <property type="project" value="UniProtKB-KW"/>
</dbReference>
<evidence type="ECO:0000313" key="6">
    <source>
        <dbReference type="Proteomes" id="UP000239735"/>
    </source>
</evidence>
<evidence type="ECO:0000256" key="1">
    <source>
        <dbReference type="ARBA" id="ARBA00022630"/>
    </source>
</evidence>
<protein>
    <submittedName>
        <fullName evidence="5">Aerobic-type carbon monoxide dehydrogenase, middle subunit CoxM/CutM-like protein</fullName>
    </submittedName>
</protein>
<dbReference type="SMART" id="SM01092">
    <property type="entry name" value="CO_deh_flav_C"/>
    <property type="match status" value="1"/>
</dbReference>
<feature type="domain" description="FAD-binding PCMH-type" evidence="4">
    <location>
        <begin position="1"/>
        <end position="179"/>
    </location>
</feature>
<evidence type="ECO:0000313" key="5">
    <source>
        <dbReference type="EMBL" id="SPE19159.1"/>
    </source>
</evidence>
<dbReference type="Pfam" id="PF03450">
    <property type="entry name" value="CO_deh_flav_C"/>
    <property type="match status" value="1"/>
</dbReference>
<dbReference type="EMBL" id="OKRB01000078">
    <property type="protein sequence ID" value="SPE19159.1"/>
    <property type="molecule type" value="Genomic_DNA"/>
</dbReference>
<evidence type="ECO:0000256" key="3">
    <source>
        <dbReference type="ARBA" id="ARBA00023002"/>
    </source>
</evidence>
<dbReference type="SUPFAM" id="SSF56176">
    <property type="entry name" value="FAD-binding/transporter-associated domain-like"/>
    <property type="match status" value="1"/>
</dbReference>
<dbReference type="InterPro" id="IPR051312">
    <property type="entry name" value="Diverse_Substr_Oxidored"/>
</dbReference>
<dbReference type="InterPro" id="IPR016169">
    <property type="entry name" value="FAD-bd_PCMH_sub2"/>
</dbReference>
<dbReference type="Gene3D" id="3.30.390.50">
    <property type="entry name" value="CO dehydrogenase flavoprotein, C-terminal domain"/>
    <property type="match status" value="1"/>
</dbReference>